<dbReference type="STRING" id="1313304.CALK_0675"/>
<dbReference type="InterPro" id="IPR006675">
    <property type="entry name" value="HDIG_dom"/>
</dbReference>
<dbReference type="eggNOG" id="COG1639">
    <property type="taxonomic scope" value="Bacteria"/>
</dbReference>
<feature type="domain" description="HDOD" evidence="1">
    <location>
        <begin position="18"/>
        <end position="214"/>
    </location>
</feature>
<dbReference type="GO" id="GO:0016787">
    <property type="term" value="F:hydrolase activity"/>
    <property type="evidence" value="ECO:0007669"/>
    <property type="project" value="UniProtKB-KW"/>
</dbReference>
<dbReference type="AlphaFoldDB" id="U7DA55"/>
<protein>
    <submittedName>
        <fullName evidence="2">Metal-dependent phosphohydrolase</fullName>
    </submittedName>
</protein>
<dbReference type="CDD" id="cd00077">
    <property type="entry name" value="HDc"/>
    <property type="match status" value="1"/>
</dbReference>
<dbReference type="Pfam" id="PF08668">
    <property type="entry name" value="HDOD"/>
    <property type="match status" value="1"/>
</dbReference>
<proteinExistence type="predicted"/>
<dbReference type="Gene3D" id="1.10.3210.10">
    <property type="entry name" value="Hypothetical protein af1432"/>
    <property type="match status" value="1"/>
</dbReference>
<dbReference type="PANTHER" id="PTHR33525">
    <property type="match status" value="1"/>
</dbReference>
<keyword evidence="2" id="KW-0378">Hydrolase</keyword>
<accession>U7DA55</accession>
<dbReference type="InterPro" id="IPR052340">
    <property type="entry name" value="RNase_Y/CdgJ"/>
</dbReference>
<gene>
    <name evidence="2" type="ORF">CALK_0675</name>
</gene>
<reference evidence="2 3" key="1">
    <citation type="journal article" date="2013" name="Environ. Microbiol.">
        <title>Genome analysis of Chitinivibrio alkaliphilus gen. nov., sp. nov., a novel extremely haloalkaliphilic anaerobic chitinolytic bacterium from the candidate phylum Termite Group 3.</title>
        <authorList>
            <person name="Sorokin D.Y."/>
            <person name="Gumerov V.M."/>
            <person name="Rakitin A.L."/>
            <person name="Beletsky A.V."/>
            <person name="Damste J.S."/>
            <person name="Muyzer G."/>
            <person name="Mardanov A.V."/>
            <person name="Ravin N.V."/>
        </authorList>
    </citation>
    <scope>NUCLEOTIDE SEQUENCE [LARGE SCALE GENOMIC DNA]</scope>
    <source>
        <strain evidence="2 3">ACht1</strain>
    </source>
</reference>
<evidence type="ECO:0000313" key="3">
    <source>
        <dbReference type="Proteomes" id="UP000017148"/>
    </source>
</evidence>
<keyword evidence="3" id="KW-1185">Reference proteome</keyword>
<comment type="caution">
    <text evidence="2">The sequence shown here is derived from an EMBL/GenBank/DDBJ whole genome shotgun (WGS) entry which is preliminary data.</text>
</comment>
<dbReference type="RefSeq" id="WP_022636196.1">
    <property type="nucleotide sequence ID" value="NZ_ASJR01000004.1"/>
</dbReference>
<dbReference type="PROSITE" id="PS51833">
    <property type="entry name" value="HDOD"/>
    <property type="match status" value="1"/>
</dbReference>
<dbReference type="InterPro" id="IPR013976">
    <property type="entry name" value="HDOD"/>
</dbReference>
<dbReference type="SMART" id="SM00471">
    <property type="entry name" value="HDc"/>
    <property type="match status" value="1"/>
</dbReference>
<evidence type="ECO:0000313" key="2">
    <source>
        <dbReference type="EMBL" id="ERP38897.1"/>
    </source>
</evidence>
<dbReference type="OrthoDB" id="9803649at2"/>
<dbReference type="SUPFAM" id="SSF109604">
    <property type="entry name" value="HD-domain/PDEase-like"/>
    <property type="match status" value="1"/>
</dbReference>
<sequence>MSKRTSKLTYIASRISTIPTLPTVISKMLEMVDNPRTDARRLARVISNDQSLTARILKTANSAFYGFSREISTVDTAIIVMGFNAVKEMGLSLSVFDAFKNMGTVESFNVNRYWEHSVAVAISSKIIARRLLLPKSEELFVAGLLHDIGKMVFAQYLPDDFNTVVAQQKQASCSFHEAERHVMDITHAGIGGLIAHRWHLPERIEHSIRYHHYHGIDTPHCLEGIITDFADLLAHRAGVCNEGHRKEMDISPHISHAFEERGVILDDSFVDSCIEEMFLELDSTEFLEIFVPD</sequence>
<evidence type="ECO:0000259" key="1">
    <source>
        <dbReference type="PROSITE" id="PS51833"/>
    </source>
</evidence>
<dbReference type="Proteomes" id="UP000017148">
    <property type="component" value="Unassembled WGS sequence"/>
</dbReference>
<dbReference type="InterPro" id="IPR003607">
    <property type="entry name" value="HD/PDEase_dom"/>
</dbReference>
<organism evidence="2 3">
    <name type="scientific">Chitinivibrio alkaliphilus ACht1</name>
    <dbReference type="NCBI Taxonomy" id="1313304"/>
    <lineage>
        <taxon>Bacteria</taxon>
        <taxon>Pseudomonadati</taxon>
        <taxon>Fibrobacterota</taxon>
        <taxon>Chitinivibrionia</taxon>
        <taxon>Chitinivibrionales</taxon>
        <taxon>Chitinivibrionaceae</taxon>
        <taxon>Chitinivibrio</taxon>
    </lineage>
</organism>
<dbReference type="NCBIfam" id="TIGR00277">
    <property type="entry name" value="HDIG"/>
    <property type="match status" value="1"/>
</dbReference>
<name>U7DA55_9BACT</name>
<dbReference type="PANTHER" id="PTHR33525:SF3">
    <property type="entry name" value="RIBONUCLEASE Y"/>
    <property type="match status" value="1"/>
</dbReference>
<dbReference type="EMBL" id="ASJR01000004">
    <property type="protein sequence ID" value="ERP38897.1"/>
    <property type="molecule type" value="Genomic_DNA"/>
</dbReference>